<evidence type="ECO:0000313" key="2">
    <source>
        <dbReference type="Proteomes" id="UP001515480"/>
    </source>
</evidence>
<accession>A0AB34JKA1</accession>
<reference evidence="1 2" key="1">
    <citation type="journal article" date="2024" name="Science">
        <title>Giant polyketide synthase enzymes in the biosynthesis of giant marine polyether toxins.</title>
        <authorList>
            <person name="Fallon T.R."/>
            <person name="Shende V.V."/>
            <person name="Wierzbicki I.H."/>
            <person name="Pendleton A.L."/>
            <person name="Watervoot N.F."/>
            <person name="Auber R.P."/>
            <person name="Gonzalez D.J."/>
            <person name="Wisecaver J.H."/>
            <person name="Moore B.S."/>
        </authorList>
    </citation>
    <scope>NUCLEOTIDE SEQUENCE [LARGE SCALE GENOMIC DNA]</scope>
    <source>
        <strain evidence="1 2">12B1</strain>
    </source>
</reference>
<gene>
    <name evidence="1" type="ORF">AB1Y20_021322</name>
</gene>
<protein>
    <submittedName>
        <fullName evidence="1">Uncharacterized protein</fullName>
    </submittedName>
</protein>
<dbReference type="Proteomes" id="UP001515480">
    <property type="component" value="Unassembled WGS sequence"/>
</dbReference>
<sequence length="328" mass="36775">MPNRNWRDDWNPLMIEWLSVNGYRSLANSRYVDANNSVATNIEDYKNEINALVEAGWTRDDAEACTLLTNDARPGMARALREGSPVYASSTLAVCDVLIEHGRRQEEARRLSGDPQPANLYRNLHGRLGLMADDPNWISLDREVRNRRMFLPKKAGSDGPTWWFTSSSIIKAECDSQCFLPDGFAVRNTYVGGQVVHEYVNSDVVCFESAPADEDGLHAAIMLGNGTRGAFPPNCRFELTDVIEGGFEAPNGVFVRQRLLVVRATYAWQLTTREVQRVERVVLASREALYTRSLLGSCCFHKYSSSGMGIRLPLEVARHIARFASSHD</sequence>
<name>A0AB34JKA1_PRYPA</name>
<comment type="caution">
    <text evidence="1">The sequence shown here is derived from an EMBL/GenBank/DDBJ whole genome shotgun (WGS) entry which is preliminary data.</text>
</comment>
<proteinExistence type="predicted"/>
<dbReference type="AlphaFoldDB" id="A0AB34JKA1"/>
<evidence type="ECO:0000313" key="1">
    <source>
        <dbReference type="EMBL" id="KAL1521667.1"/>
    </source>
</evidence>
<dbReference type="EMBL" id="JBGBPQ010000007">
    <property type="protein sequence ID" value="KAL1521667.1"/>
    <property type="molecule type" value="Genomic_DNA"/>
</dbReference>
<organism evidence="1 2">
    <name type="scientific">Prymnesium parvum</name>
    <name type="common">Toxic golden alga</name>
    <dbReference type="NCBI Taxonomy" id="97485"/>
    <lineage>
        <taxon>Eukaryota</taxon>
        <taxon>Haptista</taxon>
        <taxon>Haptophyta</taxon>
        <taxon>Prymnesiophyceae</taxon>
        <taxon>Prymnesiales</taxon>
        <taxon>Prymnesiaceae</taxon>
        <taxon>Prymnesium</taxon>
    </lineage>
</organism>
<keyword evidence="2" id="KW-1185">Reference proteome</keyword>